<evidence type="ECO:0000313" key="2">
    <source>
        <dbReference type="Proteomes" id="UP001169066"/>
    </source>
</evidence>
<comment type="caution">
    <text evidence="1">The sequence shown here is derived from an EMBL/GenBank/DDBJ whole genome shotgun (WGS) entry which is preliminary data.</text>
</comment>
<dbReference type="Proteomes" id="UP001169066">
    <property type="component" value="Unassembled WGS sequence"/>
</dbReference>
<dbReference type="EMBL" id="JAQIBC010000002">
    <property type="protein sequence ID" value="MDM5263279.1"/>
    <property type="molecule type" value="Genomic_DNA"/>
</dbReference>
<name>A0ABT7QQY7_9BACT</name>
<proteinExistence type="predicted"/>
<protein>
    <submittedName>
        <fullName evidence="1">Uncharacterized protein</fullName>
    </submittedName>
</protein>
<organism evidence="1 2">
    <name type="scientific">Sulfurovum xiamenensis</name>
    <dbReference type="NCBI Taxonomy" id="3019066"/>
    <lineage>
        <taxon>Bacteria</taxon>
        <taxon>Pseudomonadati</taxon>
        <taxon>Campylobacterota</taxon>
        <taxon>Epsilonproteobacteria</taxon>
        <taxon>Campylobacterales</taxon>
        <taxon>Sulfurovaceae</taxon>
        <taxon>Sulfurovum</taxon>
    </lineage>
</organism>
<evidence type="ECO:0000313" key="1">
    <source>
        <dbReference type="EMBL" id="MDM5263279.1"/>
    </source>
</evidence>
<reference evidence="1" key="1">
    <citation type="submission" date="2023-01" db="EMBL/GenBank/DDBJ databases">
        <title>Sulfurovum sp. XTW-4 genome assembly.</title>
        <authorList>
            <person name="Wang J."/>
        </authorList>
    </citation>
    <scope>NUCLEOTIDE SEQUENCE</scope>
    <source>
        <strain evidence="1">XTW-4</strain>
    </source>
</reference>
<keyword evidence="2" id="KW-1185">Reference proteome</keyword>
<dbReference type="RefSeq" id="WP_289401390.1">
    <property type="nucleotide sequence ID" value="NZ_JAQIBC010000002.1"/>
</dbReference>
<sequence>MKKNIEEVIEHVQKSTEVSEENKPLILEKLKEWKEEDDAIAEVSVRFENWWIEMEPIFAELGWI</sequence>
<gene>
    <name evidence="1" type="ORF">PF327_03640</name>
</gene>
<accession>A0ABT7QQY7</accession>